<accession>A0AA40KKE6</accession>
<proteinExistence type="predicted"/>
<dbReference type="Proteomes" id="UP001177670">
    <property type="component" value="Unassembled WGS sequence"/>
</dbReference>
<evidence type="ECO:0000313" key="3">
    <source>
        <dbReference type="Proteomes" id="UP001177670"/>
    </source>
</evidence>
<organism evidence="2 3">
    <name type="scientific">Melipona bicolor</name>
    <dbReference type="NCBI Taxonomy" id="60889"/>
    <lineage>
        <taxon>Eukaryota</taxon>
        <taxon>Metazoa</taxon>
        <taxon>Ecdysozoa</taxon>
        <taxon>Arthropoda</taxon>
        <taxon>Hexapoda</taxon>
        <taxon>Insecta</taxon>
        <taxon>Pterygota</taxon>
        <taxon>Neoptera</taxon>
        <taxon>Endopterygota</taxon>
        <taxon>Hymenoptera</taxon>
        <taxon>Apocrita</taxon>
        <taxon>Aculeata</taxon>
        <taxon>Apoidea</taxon>
        <taxon>Anthophila</taxon>
        <taxon>Apidae</taxon>
        <taxon>Melipona</taxon>
    </lineage>
</organism>
<sequence length="77" mass="8686">MKTRENAGKRWSGFSSDSHSSTRDLTGGDDVTEHPDSWQAVGHPRLERGVFTFIVTEGMPTYFDAQQTKASRREEPD</sequence>
<reference evidence="2" key="1">
    <citation type="submission" date="2021-10" db="EMBL/GenBank/DDBJ databases">
        <title>Melipona bicolor Genome sequencing and assembly.</title>
        <authorList>
            <person name="Araujo N.S."/>
            <person name="Arias M.C."/>
        </authorList>
    </citation>
    <scope>NUCLEOTIDE SEQUENCE</scope>
    <source>
        <strain evidence="2">USP_2M_L1-L4_2017</strain>
        <tissue evidence="2">Whole body</tissue>
    </source>
</reference>
<name>A0AA40KKE6_9HYME</name>
<gene>
    <name evidence="2" type="ORF">K0M31_008254</name>
</gene>
<comment type="caution">
    <text evidence="2">The sequence shown here is derived from an EMBL/GenBank/DDBJ whole genome shotgun (WGS) entry which is preliminary data.</text>
</comment>
<evidence type="ECO:0000256" key="1">
    <source>
        <dbReference type="SAM" id="MobiDB-lite"/>
    </source>
</evidence>
<dbReference type="AlphaFoldDB" id="A0AA40KKE6"/>
<dbReference type="EMBL" id="JAHYIQ010000020">
    <property type="protein sequence ID" value="KAK1123549.1"/>
    <property type="molecule type" value="Genomic_DNA"/>
</dbReference>
<protein>
    <submittedName>
        <fullName evidence="2">Uncharacterized protein</fullName>
    </submittedName>
</protein>
<keyword evidence="3" id="KW-1185">Reference proteome</keyword>
<evidence type="ECO:0000313" key="2">
    <source>
        <dbReference type="EMBL" id="KAK1123549.1"/>
    </source>
</evidence>
<feature type="region of interest" description="Disordered" evidence="1">
    <location>
        <begin position="1"/>
        <end position="43"/>
    </location>
</feature>